<dbReference type="EMBL" id="JAHFZB010000019">
    <property type="protein sequence ID" value="KAK6478527.1"/>
    <property type="molecule type" value="Genomic_DNA"/>
</dbReference>
<evidence type="ECO:0000313" key="5">
    <source>
        <dbReference type="Proteomes" id="UP001369086"/>
    </source>
</evidence>
<dbReference type="InterPro" id="IPR036048">
    <property type="entry name" value="Interleukin_8-like_sf"/>
</dbReference>
<keyword evidence="1" id="KW-0202">Cytokine</keyword>
<feature type="signal peptide" evidence="2">
    <location>
        <begin position="1"/>
        <end position="23"/>
    </location>
</feature>
<comment type="caution">
    <text evidence="4">The sequence shown here is derived from an EMBL/GenBank/DDBJ whole genome shotgun (WGS) entry which is preliminary data.</text>
</comment>
<evidence type="ECO:0000256" key="2">
    <source>
        <dbReference type="SAM" id="SignalP"/>
    </source>
</evidence>
<dbReference type="CDD" id="cd00272">
    <property type="entry name" value="Chemokine_CC"/>
    <property type="match status" value="1"/>
</dbReference>
<name>A0ABR0Z110_HUSHU</name>
<dbReference type="SUPFAM" id="SSF54117">
    <property type="entry name" value="Interleukin 8-like chemokines"/>
    <property type="match status" value="1"/>
</dbReference>
<protein>
    <submittedName>
        <fullName evidence="4">Eotaxin-like</fullName>
    </submittedName>
</protein>
<dbReference type="Gene3D" id="2.40.50.40">
    <property type="match status" value="1"/>
</dbReference>
<sequence length="139" mass="15933">MQRSLKFAAFPVLMALVVTAVMANPYRRPTKVTTSCCKSVSRTWIPYNITGYREQNALEPCVSAIIFYTKEIGPVCSNPIARWVQNKIKGKKKYNIYFFLFLVFKISFTDLNNYVLLFFSGTNGQLTHPTGKTKCHFEL</sequence>
<dbReference type="Proteomes" id="UP001369086">
    <property type="component" value="Unassembled WGS sequence"/>
</dbReference>
<dbReference type="InterPro" id="IPR001811">
    <property type="entry name" value="Chemokine_IL8-like_dom"/>
</dbReference>
<accession>A0ABR0Z110</accession>
<feature type="domain" description="Chemokine interleukin-8-like" evidence="3">
    <location>
        <begin position="33"/>
        <end position="91"/>
    </location>
</feature>
<dbReference type="Pfam" id="PF00048">
    <property type="entry name" value="IL8"/>
    <property type="match status" value="1"/>
</dbReference>
<keyword evidence="5" id="KW-1185">Reference proteome</keyword>
<organism evidence="4 5">
    <name type="scientific">Huso huso</name>
    <name type="common">Beluga</name>
    <name type="synonym">Acipenser huso</name>
    <dbReference type="NCBI Taxonomy" id="61971"/>
    <lineage>
        <taxon>Eukaryota</taxon>
        <taxon>Metazoa</taxon>
        <taxon>Chordata</taxon>
        <taxon>Craniata</taxon>
        <taxon>Vertebrata</taxon>
        <taxon>Euteleostomi</taxon>
        <taxon>Actinopterygii</taxon>
        <taxon>Chondrostei</taxon>
        <taxon>Acipenseriformes</taxon>
        <taxon>Acipenseridae</taxon>
        <taxon>Huso</taxon>
    </lineage>
</organism>
<evidence type="ECO:0000259" key="3">
    <source>
        <dbReference type="SMART" id="SM00199"/>
    </source>
</evidence>
<proteinExistence type="predicted"/>
<reference evidence="4 5" key="1">
    <citation type="submission" date="2021-05" db="EMBL/GenBank/DDBJ databases">
        <authorList>
            <person name="Zahm M."/>
            <person name="Klopp C."/>
            <person name="Cabau C."/>
            <person name="Kuhl H."/>
            <person name="Suciu R."/>
            <person name="Ciorpac M."/>
            <person name="Holostenco D."/>
            <person name="Gessner J."/>
            <person name="Wuertz S."/>
            <person name="Hohne C."/>
            <person name="Stock M."/>
            <person name="Gislard M."/>
            <person name="Lluch J."/>
            <person name="Milhes M."/>
            <person name="Lampietro C."/>
            <person name="Lopez Roques C."/>
            <person name="Donnadieu C."/>
            <person name="Du K."/>
            <person name="Schartl M."/>
            <person name="Guiguen Y."/>
        </authorList>
    </citation>
    <scope>NUCLEOTIDE SEQUENCE [LARGE SCALE GENOMIC DNA]</scope>
    <source>
        <strain evidence="4">Hh-F2</strain>
        <tissue evidence="4">Blood</tissue>
    </source>
</reference>
<evidence type="ECO:0000313" key="4">
    <source>
        <dbReference type="EMBL" id="KAK6478527.1"/>
    </source>
</evidence>
<dbReference type="SMART" id="SM00199">
    <property type="entry name" value="SCY"/>
    <property type="match status" value="1"/>
</dbReference>
<keyword evidence="2" id="KW-0732">Signal</keyword>
<feature type="chain" id="PRO_5047246434" evidence="2">
    <location>
        <begin position="24"/>
        <end position="139"/>
    </location>
</feature>
<evidence type="ECO:0000256" key="1">
    <source>
        <dbReference type="ARBA" id="ARBA00022514"/>
    </source>
</evidence>
<gene>
    <name evidence="4" type="ORF">HHUSO_G20861</name>
</gene>